<protein>
    <submittedName>
        <fullName evidence="4">TIGR03503 family protein</fullName>
    </submittedName>
</protein>
<dbReference type="NCBIfam" id="TIGR03503">
    <property type="entry name" value="TIGR03503 family protein"/>
    <property type="match status" value="1"/>
</dbReference>
<feature type="region of interest" description="Disordered" evidence="1">
    <location>
        <begin position="348"/>
        <end position="379"/>
    </location>
</feature>
<accession>A0A432W910</accession>
<gene>
    <name evidence="4" type="ORF">CWE09_04965</name>
</gene>
<evidence type="ECO:0000313" key="5">
    <source>
        <dbReference type="Proteomes" id="UP000288293"/>
    </source>
</evidence>
<reference evidence="4 5" key="1">
    <citation type="journal article" date="2011" name="Front. Microbiol.">
        <title>Genomic signatures of strain selection and enhancement in Bacillus atrophaeus var. globigii, a historical biowarfare simulant.</title>
        <authorList>
            <person name="Gibbons H.S."/>
            <person name="Broomall S.M."/>
            <person name="McNew L.A."/>
            <person name="Daligault H."/>
            <person name="Chapman C."/>
            <person name="Bruce D."/>
            <person name="Karavis M."/>
            <person name="Krepps M."/>
            <person name="McGregor P.A."/>
            <person name="Hong C."/>
            <person name="Park K.H."/>
            <person name="Akmal A."/>
            <person name="Feldman A."/>
            <person name="Lin J.S."/>
            <person name="Chang W.E."/>
            <person name="Higgs B.W."/>
            <person name="Demirev P."/>
            <person name="Lindquist J."/>
            <person name="Liem A."/>
            <person name="Fochler E."/>
            <person name="Read T.D."/>
            <person name="Tapia R."/>
            <person name="Johnson S."/>
            <person name="Bishop-Lilly K.A."/>
            <person name="Detter C."/>
            <person name="Han C."/>
            <person name="Sozhamannan S."/>
            <person name="Rosenzweig C.N."/>
            <person name="Skowronski E.W."/>
        </authorList>
    </citation>
    <scope>NUCLEOTIDE SEQUENCE [LARGE SCALE GENOMIC DNA]</scope>
    <source>
        <strain evidence="4 5">MLST1</strain>
    </source>
</reference>
<dbReference type="EMBL" id="PIPL01000001">
    <property type="protein sequence ID" value="RUO26078.1"/>
    <property type="molecule type" value="Genomic_DNA"/>
</dbReference>
<evidence type="ECO:0000256" key="1">
    <source>
        <dbReference type="SAM" id="MobiDB-lite"/>
    </source>
</evidence>
<dbReference type="AlphaFoldDB" id="A0A432W910"/>
<feature type="compositionally biased region" description="Low complexity" evidence="1">
    <location>
        <begin position="361"/>
        <end position="379"/>
    </location>
</feature>
<evidence type="ECO:0000313" key="4">
    <source>
        <dbReference type="EMBL" id="RUO26078.1"/>
    </source>
</evidence>
<organism evidence="4 5">
    <name type="scientific">Aliidiomarina minuta</name>
    <dbReference type="NCBI Taxonomy" id="880057"/>
    <lineage>
        <taxon>Bacteria</taxon>
        <taxon>Pseudomonadati</taxon>
        <taxon>Pseudomonadota</taxon>
        <taxon>Gammaproteobacteria</taxon>
        <taxon>Alteromonadales</taxon>
        <taxon>Idiomarinaceae</taxon>
        <taxon>Aliidiomarina</taxon>
    </lineage>
</organism>
<keyword evidence="5" id="KW-1185">Reference proteome</keyword>
<dbReference type="OrthoDB" id="798937at2"/>
<dbReference type="RefSeq" id="WP_126802894.1">
    <property type="nucleotide sequence ID" value="NZ_PIPL01000001.1"/>
</dbReference>
<feature type="chain" id="PRO_5019512285" evidence="3">
    <location>
        <begin position="26"/>
        <end position="421"/>
    </location>
</feature>
<proteinExistence type="predicted"/>
<keyword evidence="2" id="KW-0472">Membrane</keyword>
<dbReference type="NCBIfam" id="NF041940">
    <property type="entry name" value="choice_anch_X"/>
    <property type="match status" value="1"/>
</dbReference>
<sequence>MARFSLTCFITAALAVFLAIAPAMANDTPQNPTRAFQLAEATPDNQLPLLGDRFRIDSAVDEISMVFFRDYGTQPVVLILPDGTKWYHSRHPEHVQWESGPDFDQVRIEQPMRGPWQISGALRPESRVMITSDIQFHADSLPPVVFAGETLRITGTFTEAGEPIPQRDFRSVITTRLFLVSTNNPEYENFGVPPRELAEFRDDGRGMDARARDGIFTGEIDFNVTPGEYIPSYRAETPLFRRNYEQDPIVVKSLPVTLHVEAGPREEQPHMLEISLSEDQLQVDDVIIRGDIEYPNGEVQRLDIRTRQGDSLRQRIPNYVFGTFAINLEIFATARDGREFAAQVPTYEFSARRPEPPPPTEQELAQQRSAERQAQQQQRIEAEKQEIRQRRTLIILVIAFNGVLVLAWIGYLWWRQRKLKK</sequence>
<dbReference type="InterPro" id="IPR020010">
    <property type="entry name" value="CHP03503"/>
</dbReference>
<evidence type="ECO:0000256" key="2">
    <source>
        <dbReference type="SAM" id="Phobius"/>
    </source>
</evidence>
<keyword evidence="3" id="KW-0732">Signal</keyword>
<feature type="transmembrane region" description="Helical" evidence="2">
    <location>
        <begin position="393"/>
        <end position="414"/>
    </location>
</feature>
<name>A0A432W910_9GAMM</name>
<feature type="signal peptide" evidence="3">
    <location>
        <begin position="1"/>
        <end position="25"/>
    </location>
</feature>
<evidence type="ECO:0000256" key="3">
    <source>
        <dbReference type="SAM" id="SignalP"/>
    </source>
</evidence>
<keyword evidence="2" id="KW-0812">Transmembrane</keyword>
<comment type="caution">
    <text evidence="4">The sequence shown here is derived from an EMBL/GenBank/DDBJ whole genome shotgun (WGS) entry which is preliminary data.</text>
</comment>
<dbReference type="Proteomes" id="UP000288293">
    <property type="component" value="Unassembled WGS sequence"/>
</dbReference>
<keyword evidence="2" id="KW-1133">Transmembrane helix</keyword>